<dbReference type="EMBL" id="GBRH01164349">
    <property type="protein sequence ID" value="JAE33547.1"/>
    <property type="molecule type" value="Transcribed_RNA"/>
</dbReference>
<dbReference type="EC" id="2.3.1.48" evidence="2"/>
<dbReference type="Pfam" id="PF08214">
    <property type="entry name" value="HAT_KAT11"/>
    <property type="match status" value="1"/>
</dbReference>
<comment type="subcellular location">
    <subcellularLocation>
        <location evidence="1">Nucleus</location>
    </subcellularLocation>
</comment>
<feature type="domain" description="CBP/p300-type HAT" evidence="7">
    <location>
        <begin position="1"/>
        <end position="100"/>
    </location>
</feature>
<keyword evidence="3" id="KW-0808">Transferase</keyword>
<accession>A0A0A9H9W2</accession>
<dbReference type="GO" id="GO:0031490">
    <property type="term" value="F:chromatin DNA binding"/>
    <property type="evidence" value="ECO:0007669"/>
    <property type="project" value="TreeGrafter"/>
</dbReference>
<dbReference type="GO" id="GO:0005667">
    <property type="term" value="C:transcription regulator complex"/>
    <property type="evidence" value="ECO:0007669"/>
    <property type="project" value="TreeGrafter"/>
</dbReference>
<evidence type="ECO:0000256" key="1">
    <source>
        <dbReference type="ARBA" id="ARBA00004123"/>
    </source>
</evidence>
<proteinExistence type="predicted"/>
<dbReference type="GO" id="GO:0005634">
    <property type="term" value="C:nucleus"/>
    <property type="evidence" value="ECO:0007669"/>
    <property type="project" value="UniProtKB-SubCell"/>
</dbReference>
<dbReference type="GO" id="GO:0003713">
    <property type="term" value="F:transcription coactivator activity"/>
    <property type="evidence" value="ECO:0007669"/>
    <property type="project" value="TreeGrafter"/>
</dbReference>
<reference evidence="8" key="1">
    <citation type="submission" date="2014-09" db="EMBL/GenBank/DDBJ databases">
        <authorList>
            <person name="Magalhaes I.L.F."/>
            <person name="Oliveira U."/>
            <person name="Santos F.R."/>
            <person name="Vidigal T.H.D.A."/>
            <person name="Brescovit A.D."/>
            <person name="Santos A.J."/>
        </authorList>
    </citation>
    <scope>NUCLEOTIDE SEQUENCE</scope>
    <source>
        <tissue evidence="8">Shoot tissue taken approximately 20 cm above the soil surface</tissue>
    </source>
</reference>
<sequence length="100" mass="11814">MRSANNHQTLIGLRLHNELMFLEFDLPYNAFYTGYLEYCKKRGFVSYSIWACPSTKRDDYVLYCHPTAQKMPKSDKLRGWYQNLIKKAVKEGVVVERNTL</sequence>
<keyword evidence="5" id="KW-0804">Transcription</keyword>
<dbReference type="InterPro" id="IPR013178">
    <property type="entry name" value="Histone_AcTrfase_Rtt109/CBP"/>
</dbReference>
<dbReference type="AlphaFoldDB" id="A0A0A9H9W2"/>
<dbReference type="PANTHER" id="PTHR13808:SF39">
    <property type="entry name" value="HISTONE ACETYLTRANSFERASE HAC-LIKE 3-RELATED"/>
    <property type="match status" value="1"/>
</dbReference>
<evidence type="ECO:0000256" key="4">
    <source>
        <dbReference type="ARBA" id="ARBA00023015"/>
    </source>
</evidence>
<evidence type="ECO:0000313" key="8">
    <source>
        <dbReference type="EMBL" id="JAE33547.1"/>
    </source>
</evidence>
<keyword evidence="6" id="KW-0539">Nucleus</keyword>
<dbReference type="InterPro" id="IPR031162">
    <property type="entry name" value="CBP_P300_HAT"/>
</dbReference>
<organism evidence="8">
    <name type="scientific">Arundo donax</name>
    <name type="common">Giant reed</name>
    <name type="synonym">Donax arundinaceus</name>
    <dbReference type="NCBI Taxonomy" id="35708"/>
    <lineage>
        <taxon>Eukaryota</taxon>
        <taxon>Viridiplantae</taxon>
        <taxon>Streptophyta</taxon>
        <taxon>Embryophyta</taxon>
        <taxon>Tracheophyta</taxon>
        <taxon>Spermatophyta</taxon>
        <taxon>Magnoliopsida</taxon>
        <taxon>Liliopsida</taxon>
        <taxon>Poales</taxon>
        <taxon>Poaceae</taxon>
        <taxon>PACMAD clade</taxon>
        <taxon>Arundinoideae</taxon>
        <taxon>Arundineae</taxon>
        <taxon>Arundo</taxon>
    </lineage>
</organism>
<dbReference type="GO" id="GO:0004402">
    <property type="term" value="F:histone acetyltransferase activity"/>
    <property type="evidence" value="ECO:0007669"/>
    <property type="project" value="InterPro"/>
</dbReference>
<evidence type="ECO:0000256" key="2">
    <source>
        <dbReference type="ARBA" id="ARBA00013184"/>
    </source>
</evidence>
<evidence type="ECO:0000256" key="5">
    <source>
        <dbReference type="ARBA" id="ARBA00023163"/>
    </source>
</evidence>
<dbReference type="GO" id="GO:0000123">
    <property type="term" value="C:histone acetyltransferase complex"/>
    <property type="evidence" value="ECO:0007669"/>
    <property type="project" value="TreeGrafter"/>
</dbReference>
<evidence type="ECO:0000259" key="7">
    <source>
        <dbReference type="PROSITE" id="PS51727"/>
    </source>
</evidence>
<dbReference type="PANTHER" id="PTHR13808">
    <property type="entry name" value="CBP/P300-RELATED"/>
    <property type="match status" value="1"/>
</dbReference>
<keyword evidence="4" id="KW-0805">Transcription regulation</keyword>
<evidence type="ECO:0000256" key="6">
    <source>
        <dbReference type="ARBA" id="ARBA00023242"/>
    </source>
</evidence>
<dbReference type="GO" id="GO:0045944">
    <property type="term" value="P:positive regulation of transcription by RNA polymerase II"/>
    <property type="evidence" value="ECO:0007669"/>
    <property type="project" value="TreeGrafter"/>
</dbReference>
<evidence type="ECO:0000256" key="3">
    <source>
        <dbReference type="ARBA" id="ARBA00022679"/>
    </source>
</evidence>
<name>A0A0A9H9W2_ARUDO</name>
<protein>
    <recommendedName>
        <fullName evidence="2">histone acetyltransferase</fullName>
        <ecNumber evidence="2">2.3.1.48</ecNumber>
    </recommendedName>
</protein>
<reference evidence="8" key="2">
    <citation type="journal article" date="2015" name="Data Brief">
        <title>Shoot transcriptome of the giant reed, Arundo donax.</title>
        <authorList>
            <person name="Barrero R.A."/>
            <person name="Guerrero F.D."/>
            <person name="Moolhuijzen P."/>
            <person name="Goolsby J.A."/>
            <person name="Tidwell J."/>
            <person name="Bellgard S.E."/>
            <person name="Bellgard M.I."/>
        </authorList>
    </citation>
    <scope>NUCLEOTIDE SEQUENCE</scope>
    <source>
        <tissue evidence="8">Shoot tissue taken approximately 20 cm above the soil surface</tissue>
    </source>
</reference>
<dbReference type="PROSITE" id="PS51727">
    <property type="entry name" value="CBP_P300_HAT"/>
    <property type="match status" value="1"/>
</dbReference>